<reference evidence="1 2" key="2">
    <citation type="submission" date="2010-03" db="EMBL/GenBank/DDBJ databases">
        <authorList>
            <person name="Pajon A."/>
        </authorList>
    </citation>
    <scope>NUCLEOTIDE SEQUENCE [LARGE SCALE GENOMIC DNA]</scope>
    <source>
        <strain evidence="2">7-10-1-b</strain>
    </source>
</reference>
<dbReference type="EMBL" id="FP929047">
    <property type="protein sequence ID" value="CBL04888.1"/>
    <property type="molecule type" value="Genomic_DNA"/>
</dbReference>
<gene>
    <name evidence="1" type="ORF">GPA_29510</name>
</gene>
<protein>
    <submittedName>
        <fullName evidence="1">Uncharacterized protein</fullName>
    </submittedName>
</protein>
<dbReference type="AlphaFoldDB" id="D6EAZ1"/>
<dbReference type="HOGENOM" id="CLU_1956503_0_0_11"/>
<keyword evidence="2" id="KW-1185">Reference proteome</keyword>
<reference evidence="1 2" key="1">
    <citation type="submission" date="2010-03" db="EMBL/GenBank/DDBJ databases">
        <title>The genome sequence of Gordonibacter pamelaeae 7-10-1-bT.</title>
        <authorList>
            <consortium name="metaHIT consortium -- http://www.metahit.eu/"/>
            <person name="Pajon A."/>
            <person name="Turner K."/>
            <person name="Parkhill J."/>
            <person name="Timmis K."/>
            <person name="Oxley A."/>
            <person name="Wurdemann D."/>
        </authorList>
    </citation>
    <scope>NUCLEOTIDE SEQUENCE [LARGE SCALE GENOMIC DNA]</scope>
    <source>
        <strain evidence="2">7-10-1-b</strain>
    </source>
</reference>
<organism evidence="1 2">
    <name type="scientific">Gordonibacter pamelaeae 7-10-1-b</name>
    <dbReference type="NCBI Taxonomy" id="657308"/>
    <lineage>
        <taxon>Bacteria</taxon>
        <taxon>Bacillati</taxon>
        <taxon>Actinomycetota</taxon>
        <taxon>Coriobacteriia</taxon>
        <taxon>Eggerthellales</taxon>
        <taxon>Eggerthellaceae</taxon>
        <taxon>Gordonibacter</taxon>
    </lineage>
</organism>
<dbReference type="Proteomes" id="UP000008805">
    <property type="component" value="Chromosome"/>
</dbReference>
<accession>D6EAZ1</accession>
<name>D6EAZ1_9ACTN</name>
<dbReference type="KEGG" id="gpa:GPA_29510"/>
<sequence length="128" mass="14119">MPWRAGGLAGSILTGDERSGILMQYKSRACDTRPRTAVHRRVHERHPELADDNVLAAWENSIASTPRTQKDPNEYVAVGFDGKGRLVEVVAVRSAAGDWLAFHAMTPPSANTLGELGFERRHDGLRSR</sequence>
<evidence type="ECO:0000313" key="2">
    <source>
        <dbReference type="Proteomes" id="UP000008805"/>
    </source>
</evidence>
<evidence type="ECO:0000313" key="1">
    <source>
        <dbReference type="EMBL" id="CBL04888.1"/>
    </source>
</evidence>
<proteinExistence type="predicted"/>